<keyword evidence="5" id="KW-0813">Transport</keyword>
<dbReference type="InterPro" id="IPR011701">
    <property type="entry name" value="MFS"/>
</dbReference>
<evidence type="ECO:0000256" key="2">
    <source>
        <dbReference type="ARBA" id="ARBA00022989"/>
    </source>
</evidence>
<proteinExistence type="predicted"/>
<dbReference type="Proteomes" id="UP000285301">
    <property type="component" value="Unassembled WGS sequence"/>
</dbReference>
<feature type="transmembrane region" description="Helical" evidence="4">
    <location>
        <begin position="20"/>
        <end position="41"/>
    </location>
</feature>
<dbReference type="Gene3D" id="1.20.1250.20">
    <property type="entry name" value="MFS general substrate transporter like domains"/>
    <property type="match status" value="1"/>
</dbReference>
<name>A0A3S3PHY7_9ACAR</name>
<dbReference type="STRING" id="1965070.A0A3S3PHY7"/>
<evidence type="ECO:0000256" key="1">
    <source>
        <dbReference type="ARBA" id="ARBA00022692"/>
    </source>
</evidence>
<evidence type="ECO:0000256" key="4">
    <source>
        <dbReference type="SAM" id="Phobius"/>
    </source>
</evidence>
<organism evidence="5 6">
    <name type="scientific">Dinothrombium tinctorium</name>
    <dbReference type="NCBI Taxonomy" id="1965070"/>
    <lineage>
        <taxon>Eukaryota</taxon>
        <taxon>Metazoa</taxon>
        <taxon>Ecdysozoa</taxon>
        <taxon>Arthropoda</taxon>
        <taxon>Chelicerata</taxon>
        <taxon>Arachnida</taxon>
        <taxon>Acari</taxon>
        <taxon>Acariformes</taxon>
        <taxon>Trombidiformes</taxon>
        <taxon>Prostigmata</taxon>
        <taxon>Anystina</taxon>
        <taxon>Parasitengona</taxon>
        <taxon>Trombidioidea</taxon>
        <taxon>Trombidiidae</taxon>
        <taxon>Dinothrombium</taxon>
    </lineage>
</organism>
<reference evidence="5 6" key="1">
    <citation type="journal article" date="2018" name="Gigascience">
        <title>Genomes of trombidid mites reveal novel predicted allergens and laterally-transferred genes associated with secondary metabolism.</title>
        <authorList>
            <person name="Dong X."/>
            <person name="Chaisiri K."/>
            <person name="Xia D."/>
            <person name="Armstrong S.D."/>
            <person name="Fang Y."/>
            <person name="Donnelly M.J."/>
            <person name="Kadowaki T."/>
            <person name="McGarry J.W."/>
            <person name="Darby A.C."/>
            <person name="Makepeace B.L."/>
        </authorList>
    </citation>
    <scope>NUCLEOTIDE SEQUENCE [LARGE SCALE GENOMIC DNA]</scope>
    <source>
        <strain evidence="5">UoL-WK</strain>
    </source>
</reference>
<feature type="transmembrane region" description="Helical" evidence="4">
    <location>
        <begin position="364"/>
        <end position="381"/>
    </location>
</feature>
<accession>A0A3S3PHY7</accession>
<feature type="transmembrane region" description="Helical" evidence="4">
    <location>
        <begin position="73"/>
        <end position="91"/>
    </location>
</feature>
<protein>
    <submittedName>
        <fullName evidence="5">Sodium-dependent glucose transporter 1-like protein</fullName>
    </submittedName>
</protein>
<feature type="transmembrane region" description="Helical" evidence="4">
    <location>
        <begin position="328"/>
        <end position="352"/>
    </location>
</feature>
<gene>
    <name evidence="5" type="ORF">B4U79_18097</name>
</gene>
<feature type="transmembrane region" description="Helical" evidence="4">
    <location>
        <begin position="103"/>
        <end position="124"/>
    </location>
</feature>
<sequence length="415" mass="46152">MSLLQEIKKYKFNMLKSCILYLIMFIVGMNGSLPGVTLLDLQKLVQTTLDKITIIFPATSIDGCLARIFDAQILILFAAVTISFSIAYVPWNISLNSLCGNVITNGFFSGFLINGGNLWLLHLWGKESPPFTQAFNFAYGFGALFGSLIAQPFLMKESKIANVTVSSNSTSTKRNETATNIQYPYAITGLLSLTIAIFFAVVYLIRRSNEPHPTVQKPAESETDKKDESPFKYKLAILFACLFTFFYIGVETPFGTLLPTYIVNSDLKLDKATAANMVSLFWATFTFFRGLTIFIVCFLSSETLLITNLTLIMASNFALLAFSSSHEWALWLGIVIMGAGTSSVFGALFGFLQEFIVISGNTSSLILVSVCASQRIFYQGTCKCFRVYLFLLRFYGLLAIFGAINDKKKHRETED</sequence>
<evidence type="ECO:0000313" key="5">
    <source>
        <dbReference type="EMBL" id="RWS09987.1"/>
    </source>
</evidence>
<evidence type="ECO:0000256" key="3">
    <source>
        <dbReference type="ARBA" id="ARBA00023136"/>
    </source>
</evidence>
<dbReference type="InterPro" id="IPR036259">
    <property type="entry name" value="MFS_trans_sf"/>
</dbReference>
<keyword evidence="1 4" id="KW-0812">Transmembrane</keyword>
<dbReference type="PANTHER" id="PTHR23121">
    <property type="entry name" value="SODIUM-DEPENDENT GLUCOSE TRANSPORTER 1"/>
    <property type="match status" value="1"/>
</dbReference>
<keyword evidence="2 4" id="KW-1133">Transmembrane helix</keyword>
<dbReference type="OrthoDB" id="18420at2759"/>
<feature type="transmembrane region" description="Helical" evidence="4">
    <location>
        <begin position="136"/>
        <end position="154"/>
    </location>
</feature>
<dbReference type="EMBL" id="NCKU01002262">
    <property type="protein sequence ID" value="RWS09987.1"/>
    <property type="molecule type" value="Genomic_DNA"/>
</dbReference>
<evidence type="ECO:0000313" key="6">
    <source>
        <dbReference type="Proteomes" id="UP000285301"/>
    </source>
</evidence>
<keyword evidence="6" id="KW-1185">Reference proteome</keyword>
<dbReference type="AlphaFoldDB" id="A0A3S3PHY7"/>
<comment type="caution">
    <text evidence="5">The sequence shown here is derived from an EMBL/GenBank/DDBJ whole genome shotgun (WGS) entry which is preliminary data.</text>
</comment>
<dbReference type="GO" id="GO:0022857">
    <property type="term" value="F:transmembrane transporter activity"/>
    <property type="evidence" value="ECO:0007669"/>
    <property type="project" value="InterPro"/>
</dbReference>
<feature type="transmembrane region" description="Helical" evidence="4">
    <location>
        <begin position="183"/>
        <end position="205"/>
    </location>
</feature>
<feature type="transmembrane region" description="Helical" evidence="4">
    <location>
        <begin position="274"/>
        <end position="297"/>
    </location>
</feature>
<dbReference type="SUPFAM" id="SSF103473">
    <property type="entry name" value="MFS general substrate transporter"/>
    <property type="match status" value="1"/>
</dbReference>
<dbReference type="Pfam" id="PF07690">
    <property type="entry name" value="MFS_1"/>
    <property type="match status" value="1"/>
</dbReference>
<keyword evidence="3 4" id="KW-0472">Membrane</keyword>
<feature type="transmembrane region" description="Helical" evidence="4">
    <location>
        <begin position="304"/>
        <end position="322"/>
    </location>
</feature>
<keyword evidence="5" id="KW-0762">Sugar transport</keyword>
<feature type="transmembrane region" description="Helical" evidence="4">
    <location>
        <begin position="235"/>
        <end position="254"/>
    </location>
</feature>
<feature type="transmembrane region" description="Helical" evidence="4">
    <location>
        <begin position="387"/>
        <end position="404"/>
    </location>
</feature>
<dbReference type="PANTHER" id="PTHR23121:SF9">
    <property type="entry name" value="SODIUM-DEPENDENT GLUCOSE TRANSPORTER 1"/>
    <property type="match status" value="1"/>
</dbReference>